<feature type="region of interest" description="Disordered" evidence="1">
    <location>
        <begin position="1"/>
        <end position="21"/>
    </location>
</feature>
<dbReference type="EMBL" id="CADEBC010000550">
    <property type="protein sequence ID" value="CAB3251736.1"/>
    <property type="molecule type" value="Genomic_DNA"/>
</dbReference>
<evidence type="ECO:0000313" key="3">
    <source>
        <dbReference type="Proteomes" id="UP000494106"/>
    </source>
</evidence>
<dbReference type="OrthoDB" id="8122238at2759"/>
<comment type="caution">
    <text evidence="2">The sequence shown here is derived from an EMBL/GenBank/DDBJ whole genome shotgun (WGS) entry which is preliminary data.</text>
</comment>
<reference evidence="2 3" key="1">
    <citation type="submission" date="2020-04" db="EMBL/GenBank/DDBJ databases">
        <authorList>
            <person name="Wallbank WR R."/>
            <person name="Pardo Diaz C."/>
            <person name="Kozak K."/>
            <person name="Martin S."/>
            <person name="Jiggins C."/>
            <person name="Moest M."/>
            <person name="Warren A I."/>
            <person name="Byers J.R.P. K."/>
            <person name="Montejo-Kovacevich G."/>
            <person name="Yen C E."/>
        </authorList>
    </citation>
    <scope>NUCLEOTIDE SEQUENCE [LARGE SCALE GENOMIC DNA]</scope>
</reference>
<evidence type="ECO:0000313" key="2">
    <source>
        <dbReference type="EMBL" id="CAB3251736.1"/>
    </source>
</evidence>
<proteinExistence type="predicted"/>
<evidence type="ECO:0008006" key="4">
    <source>
        <dbReference type="Google" id="ProtNLM"/>
    </source>
</evidence>
<keyword evidence="3" id="KW-1185">Reference proteome</keyword>
<gene>
    <name evidence="2" type="ORF">APLA_LOCUS13193</name>
</gene>
<dbReference type="AlphaFoldDB" id="A0A8S1AP22"/>
<accession>A0A8S1AP22</accession>
<name>A0A8S1AP22_ARCPL</name>
<sequence>MSVVSELPDPGGTSEFLTPTGQRTFIEMSPTDFSPKDSSRRRIINSDLSGNVSSTTGRDNCGEYNYCDLVSQATDYLAKINELVNDQGSRMNVGNKTAIMDITQRITGIVSLLAIKSFSNETKLANFERQMEGIANQQTSLTYADELKLRLPPKSAPCPVSTEARVPRPCVIAYPTTERLADYATSSATKQALMKAIKPSDEDFQIVGVKKTSKAGVVLRVANERQLKKLESVDAIKSVGLRLEKPKGRKPRMIVKDVPGSMEDRAFLTALYRQNIKDELKLSENDFIKSTKIVRHRKLENGRQWIGLELEAAVRKHLANTKDKLYIDWATCRFIDDIEVVRCLNCQQFSHVQKFCTIKTPTCANCAAAHETRACPDKDTPDFKPTCAQCKRFKKPSDHRCGSHDCATYKLKLEQLILNTNY</sequence>
<dbReference type="Proteomes" id="UP000494106">
    <property type="component" value="Unassembled WGS sequence"/>
</dbReference>
<protein>
    <recommendedName>
        <fullName evidence="4">Gag-like protein</fullName>
    </recommendedName>
</protein>
<evidence type="ECO:0000256" key="1">
    <source>
        <dbReference type="SAM" id="MobiDB-lite"/>
    </source>
</evidence>
<organism evidence="2 3">
    <name type="scientific">Arctia plantaginis</name>
    <name type="common">Wood tiger moth</name>
    <name type="synonym">Phalaena plantaginis</name>
    <dbReference type="NCBI Taxonomy" id="874455"/>
    <lineage>
        <taxon>Eukaryota</taxon>
        <taxon>Metazoa</taxon>
        <taxon>Ecdysozoa</taxon>
        <taxon>Arthropoda</taxon>
        <taxon>Hexapoda</taxon>
        <taxon>Insecta</taxon>
        <taxon>Pterygota</taxon>
        <taxon>Neoptera</taxon>
        <taxon>Endopterygota</taxon>
        <taxon>Lepidoptera</taxon>
        <taxon>Glossata</taxon>
        <taxon>Ditrysia</taxon>
        <taxon>Noctuoidea</taxon>
        <taxon>Erebidae</taxon>
        <taxon>Arctiinae</taxon>
        <taxon>Arctia</taxon>
    </lineage>
</organism>